<accession>A0AAD3TBV9</accession>
<proteinExistence type="predicted"/>
<organism evidence="1 2">
    <name type="scientific">Nepenthes gracilis</name>
    <name type="common">Slender pitcher plant</name>
    <dbReference type="NCBI Taxonomy" id="150966"/>
    <lineage>
        <taxon>Eukaryota</taxon>
        <taxon>Viridiplantae</taxon>
        <taxon>Streptophyta</taxon>
        <taxon>Embryophyta</taxon>
        <taxon>Tracheophyta</taxon>
        <taxon>Spermatophyta</taxon>
        <taxon>Magnoliopsida</taxon>
        <taxon>eudicotyledons</taxon>
        <taxon>Gunneridae</taxon>
        <taxon>Pentapetalae</taxon>
        <taxon>Caryophyllales</taxon>
        <taxon>Nepenthaceae</taxon>
        <taxon>Nepenthes</taxon>
    </lineage>
</organism>
<comment type="caution">
    <text evidence="1">The sequence shown here is derived from an EMBL/GenBank/DDBJ whole genome shotgun (WGS) entry which is preliminary data.</text>
</comment>
<evidence type="ECO:0000313" key="1">
    <source>
        <dbReference type="EMBL" id="GMH27243.1"/>
    </source>
</evidence>
<evidence type="ECO:0000313" key="2">
    <source>
        <dbReference type="Proteomes" id="UP001279734"/>
    </source>
</evidence>
<keyword evidence="2" id="KW-1185">Reference proteome</keyword>
<sequence>MRQCSMVWTANDIFIAEIDNTHSNSNFDSALSLLLCISGKSKPLFFSVLIPKHITADFWAFEVTISLVTLQRHLNLITEAKGFVDAVNLFELRD</sequence>
<dbReference type="EMBL" id="BSYO01000032">
    <property type="protein sequence ID" value="GMH27243.1"/>
    <property type="molecule type" value="Genomic_DNA"/>
</dbReference>
<dbReference type="AlphaFoldDB" id="A0AAD3TBV9"/>
<name>A0AAD3TBV9_NEPGR</name>
<reference evidence="1" key="1">
    <citation type="submission" date="2023-05" db="EMBL/GenBank/DDBJ databases">
        <title>Nepenthes gracilis genome sequencing.</title>
        <authorList>
            <person name="Fukushima K."/>
        </authorList>
    </citation>
    <scope>NUCLEOTIDE SEQUENCE</scope>
    <source>
        <strain evidence="1">SING2019-196</strain>
    </source>
</reference>
<dbReference type="Proteomes" id="UP001279734">
    <property type="component" value="Unassembled WGS sequence"/>
</dbReference>
<gene>
    <name evidence="1" type="ORF">Nepgr_029086</name>
</gene>
<protein>
    <submittedName>
        <fullName evidence="1">Uncharacterized protein</fullName>
    </submittedName>
</protein>